<keyword evidence="1" id="KW-0614">Plasmid</keyword>
<evidence type="ECO:0000313" key="2">
    <source>
        <dbReference type="Proteomes" id="UP001301963"/>
    </source>
</evidence>
<keyword evidence="2" id="KW-1185">Reference proteome</keyword>
<dbReference type="Proteomes" id="UP001301963">
    <property type="component" value="Plasmid lp25"/>
</dbReference>
<organism evidence="1 2">
    <name type="scientific">Borreliella lusitaniae</name>
    <dbReference type="NCBI Taxonomy" id="100177"/>
    <lineage>
        <taxon>Bacteria</taxon>
        <taxon>Pseudomonadati</taxon>
        <taxon>Spirochaetota</taxon>
        <taxon>Spirochaetia</taxon>
        <taxon>Spirochaetales</taxon>
        <taxon>Borreliaceae</taxon>
        <taxon>Borreliella</taxon>
    </lineage>
</organism>
<name>A0ACD5GP33_9SPIR</name>
<protein>
    <submittedName>
        <fullName evidence="1">DUF226 domain-containing protein</fullName>
    </submittedName>
</protein>
<evidence type="ECO:0000313" key="1">
    <source>
        <dbReference type="EMBL" id="XPK47091.1"/>
    </source>
</evidence>
<sequence length="132" mass="16318">MMHFWGIFYGLKKIKLNPFYRDYVSVCKFSKKIFRSFNKAYYIEFRFKTGSVFLYMYALAYLIREDDNKFCRKLYRRRLLDLEKEVFKFYSKDWDPLGIITKWIIKNKQKKLEKLDQIGNFNRSISSKFRGF</sequence>
<dbReference type="EMBL" id="CP179538">
    <property type="protein sequence ID" value="XPK47091.1"/>
    <property type="molecule type" value="Genomic_DNA"/>
</dbReference>
<geneLocation type="plasmid" evidence="1 2">
    <name>lp25</name>
</geneLocation>
<gene>
    <name evidence="1" type="ORF">QIA44_04985</name>
</gene>
<reference evidence="1" key="1">
    <citation type="submission" date="2024-11" db="EMBL/GenBank/DDBJ databases">
        <title>Sequencing of Borrelia variable plasmids from multiple Borrelia sensu lato isolates.</title>
        <authorList>
            <person name="Mongodin E.F."/>
            <person name="Rudenko N."/>
            <person name="Fraser C.M."/>
            <person name="Schutzer S."/>
            <person name="Luft B."/>
            <person name="Morgan R."/>
            <person name="Casjens S."/>
            <person name="Qiu W."/>
        </authorList>
    </citation>
    <scope>NUCLEOTIDE SEQUENCE</scope>
    <source>
        <strain evidence="1">PotiB3</strain>
    </source>
</reference>
<proteinExistence type="predicted"/>
<accession>A0ACD5GP33</accession>